<accession>A0A254U4F7</accession>
<evidence type="ECO:0000313" key="4">
    <source>
        <dbReference type="Proteomes" id="UP000197666"/>
    </source>
</evidence>
<organism evidence="3 4">
    <name type="scientific">Aspergillus niger</name>
    <dbReference type="NCBI Taxonomy" id="5061"/>
    <lineage>
        <taxon>Eukaryota</taxon>
        <taxon>Fungi</taxon>
        <taxon>Dikarya</taxon>
        <taxon>Ascomycota</taxon>
        <taxon>Pezizomycotina</taxon>
        <taxon>Eurotiomycetes</taxon>
        <taxon>Eurotiomycetidae</taxon>
        <taxon>Eurotiales</taxon>
        <taxon>Aspergillaceae</taxon>
        <taxon>Aspergillus</taxon>
        <taxon>Aspergillus subgen. Circumdati</taxon>
    </lineage>
</organism>
<keyword evidence="2" id="KW-0812">Transmembrane</keyword>
<feature type="transmembrane region" description="Helical" evidence="2">
    <location>
        <begin position="286"/>
        <end position="308"/>
    </location>
</feature>
<feature type="compositionally biased region" description="Polar residues" evidence="1">
    <location>
        <begin position="387"/>
        <end position="398"/>
    </location>
</feature>
<evidence type="ECO:0000313" key="3">
    <source>
        <dbReference type="EMBL" id="TPR06871.1"/>
    </source>
</evidence>
<sequence>MGWFPTTLDSEAQSWRFDIVSLLAVIGGSSIEKHKQAITASPFAGFPRILPAPESLLDTDRPNRLPSVKEVTIIGVYSGTHFSELNFFANVIHKLEELEEYEFQSYRITYQEPEKDTIESASEEDDVERGGKPNDAEQEEHPDEGTREVIVPLKSLSALNLVTLISILMTIGLFIWAGMIHDGVALVALAAMSLSTSAACISAQWYPRLSTRTTKTKVIKGDIVMKTRNGAFIVVECSEEITRELYGGAESCRYVFKTRGHQALLACSTVLLMAAIILFSNCGWTMQIAVGVAYIILNILYFGLALLMDPGKMWDLSRYKVEPIRREQTKNYTMALWEAIKETKETDWVRNGGLAPSTHAWDEWLKQAKYKCDHPKTDWHPEKARNQLMSQTTSTAESATPMEGQQRAPPQMSASK</sequence>
<feature type="region of interest" description="Disordered" evidence="1">
    <location>
        <begin position="113"/>
        <end position="146"/>
    </location>
</feature>
<dbReference type="EMBL" id="NKJJ02000005">
    <property type="protein sequence ID" value="TPR06871.1"/>
    <property type="molecule type" value="Genomic_DNA"/>
</dbReference>
<dbReference type="VEuPathDB" id="FungiDB:ASPNIDRAFT2_1180808"/>
<dbReference type="AlphaFoldDB" id="A0A254U4F7"/>
<feature type="transmembrane region" description="Helical" evidence="2">
    <location>
        <begin position="263"/>
        <end position="280"/>
    </location>
</feature>
<gene>
    <name evidence="3" type="ORF">CAN33_0024740</name>
</gene>
<feature type="region of interest" description="Disordered" evidence="1">
    <location>
        <begin position="376"/>
        <end position="416"/>
    </location>
</feature>
<dbReference type="VEuPathDB" id="FungiDB:M747DRAFT_299063"/>
<keyword evidence="2" id="KW-1133">Transmembrane helix</keyword>
<proteinExistence type="predicted"/>
<evidence type="ECO:0000256" key="1">
    <source>
        <dbReference type="SAM" id="MobiDB-lite"/>
    </source>
</evidence>
<feature type="transmembrane region" description="Helical" evidence="2">
    <location>
        <begin position="156"/>
        <end position="177"/>
    </location>
</feature>
<protein>
    <submittedName>
        <fullName evidence="3">NADH(P)-binding family protein</fullName>
    </submittedName>
</protein>
<comment type="caution">
    <text evidence="3">The sequence shown here is derived from an EMBL/GenBank/DDBJ whole genome shotgun (WGS) entry which is preliminary data.</text>
</comment>
<dbReference type="eggNOG" id="ENOG502SI3B">
    <property type="taxonomic scope" value="Eukaryota"/>
</dbReference>
<feature type="transmembrane region" description="Helical" evidence="2">
    <location>
        <begin position="183"/>
        <end position="206"/>
    </location>
</feature>
<feature type="compositionally biased region" description="Basic and acidic residues" evidence="1">
    <location>
        <begin position="376"/>
        <end position="385"/>
    </location>
</feature>
<name>A0A254U4F7_ASPNG</name>
<keyword evidence="2" id="KW-0472">Membrane</keyword>
<dbReference type="VEuPathDB" id="FungiDB:ATCC64974_9330"/>
<evidence type="ECO:0000256" key="2">
    <source>
        <dbReference type="SAM" id="Phobius"/>
    </source>
</evidence>
<dbReference type="Proteomes" id="UP000197666">
    <property type="component" value="Unassembled WGS sequence"/>
</dbReference>
<reference evidence="4" key="1">
    <citation type="submission" date="2018-10" db="EMBL/GenBank/DDBJ databases">
        <title>FDA dAtabase for Regulatory Grade micrObial Sequences (FDA-ARGOS): Supporting development and validation of Infectious Disease Dx tests.</title>
        <authorList>
            <person name="Kerrigan L."/>
            <person name="Tallon L."/>
            <person name="Sadzewicz L."/>
            <person name="Sengamalay N."/>
            <person name="Ott S."/>
            <person name="Godinez A."/>
            <person name="Nagaraj S."/>
            <person name="Vavikolanu K."/>
            <person name="Nadendla S."/>
            <person name="George J."/>
            <person name="Sichtig H."/>
        </authorList>
    </citation>
    <scope>NUCLEOTIDE SEQUENCE [LARGE SCALE GENOMIC DNA]</scope>
    <source>
        <strain evidence="4">FDAARGOS_311</strain>
    </source>
</reference>
<dbReference type="VEuPathDB" id="FungiDB:An09g04690"/>